<keyword evidence="2" id="KW-0472">Membrane</keyword>
<keyword evidence="2" id="KW-0812">Transmembrane</keyword>
<feature type="compositionally biased region" description="Low complexity" evidence="1">
    <location>
        <begin position="138"/>
        <end position="153"/>
    </location>
</feature>
<sequence length="604" mass="63404">MAAKDTLRSIGYIAGSVTLAGACGLSGYLASEVRHSNEKIDEQSTRIALLSVGNTATDTLVPSLTPSVDASQTQDAQGTAIQQELNKVATLAEATTEAVASKTPSVSQTPEPTLTYTLTLSPTGRPTLVLTNTPEPSLTPVPATNTATLTPTPDANQTGTAVYEDMSTQAVDPSQGLNPKTDKNPRLADANQLKQPGVSDQSWMNILYTLDGDPTTSDNVFAVSLRTIPTSPDQLGRPGQTGIENMRLGHDKASNVQYYTVSTILENPDAPAGVLLTTSADGKRIMGGVIGDLRAASFWSAFGEVVSQDTTGKTAKRRISDLLLDDTFVAKVMNAQSALLGRDIQKFTGTDVLPFEYDLSHFGADQQVVLKKAFAGQNAFQTCEQKVSVYSGKGSRGENGVIVAPLTTHAKDEPKLLTSADTAQEVFFVPFTTMMKDKYGQAITPVSGAAIATDRDFAWESTIANGDVAAFIAIIEQNWASEDFLIPCASTATGLKVVKTPENTLTVVPSFQPDTTPFTPVGPTKTPQKDTPTPPKVTNTATPVETTPPPSVTPVKPNPATSAPTATQGVGKQTLVPATSAPAITQVAATEVPPPQVSSPTSAR</sequence>
<comment type="caution">
    <text evidence="3">The sequence shown here is derived from an EMBL/GenBank/DDBJ whole genome shotgun (WGS) entry which is preliminary data.</text>
</comment>
<evidence type="ECO:0000313" key="3">
    <source>
        <dbReference type="EMBL" id="PWU22431.1"/>
    </source>
</evidence>
<evidence type="ECO:0000256" key="2">
    <source>
        <dbReference type="SAM" id="Phobius"/>
    </source>
</evidence>
<dbReference type="AlphaFoldDB" id="A0A317JQW0"/>
<keyword evidence="2" id="KW-1133">Transmembrane helix</keyword>
<feature type="compositionally biased region" description="Low complexity" evidence="1">
    <location>
        <begin position="523"/>
        <end position="545"/>
    </location>
</feature>
<proteinExistence type="predicted"/>
<dbReference type="Proteomes" id="UP000246104">
    <property type="component" value="Unassembled WGS sequence"/>
</dbReference>
<feature type="transmembrane region" description="Helical" evidence="2">
    <location>
        <begin position="12"/>
        <end position="30"/>
    </location>
</feature>
<feature type="region of interest" description="Disordered" evidence="1">
    <location>
        <begin position="585"/>
        <end position="604"/>
    </location>
</feature>
<evidence type="ECO:0000313" key="4">
    <source>
        <dbReference type="Proteomes" id="UP000246104"/>
    </source>
</evidence>
<gene>
    <name evidence="3" type="ORF">C5B42_06035</name>
</gene>
<reference evidence="3 4" key="1">
    <citation type="submission" date="2018-02" db="EMBL/GenBank/DDBJ databases">
        <title>Genomic Reconstructions from Amazon Rainforest and Pasture Soil Reveal Novel Insights into the Physiology of Candidate Phyla in Tropical Sites.</title>
        <authorList>
            <person name="Kroeger M.E."/>
            <person name="Delmont T."/>
            <person name="Eren A.M."/>
            <person name="Guo J."/>
            <person name="Meyer K.M."/>
            <person name="Khan K."/>
            <person name="Rodrigues J.L.M."/>
            <person name="Bohannan B.J.M."/>
            <person name="Tringe S."/>
            <person name="Borges C.D."/>
            <person name="Tiedje J."/>
            <person name="Tsai S.M."/>
            <person name="Nusslein K."/>
        </authorList>
    </citation>
    <scope>NUCLEOTIDE SEQUENCE [LARGE SCALE GENOMIC DNA]</scope>
    <source>
        <strain evidence="3">Amazon FNV 2010 28 9</strain>
    </source>
</reference>
<protein>
    <submittedName>
        <fullName evidence="3">Uncharacterized protein</fullName>
    </submittedName>
</protein>
<evidence type="ECO:0000256" key="1">
    <source>
        <dbReference type="SAM" id="MobiDB-lite"/>
    </source>
</evidence>
<feature type="region of interest" description="Disordered" evidence="1">
    <location>
        <begin position="132"/>
        <end position="155"/>
    </location>
</feature>
<accession>A0A317JQW0</accession>
<feature type="region of interest" description="Disordered" evidence="1">
    <location>
        <begin position="508"/>
        <end position="578"/>
    </location>
</feature>
<organism evidence="3 4">
    <name type="scientific">Candidatus Cerribacteria bacterium 'Amazon FNV 2010 28 9'</name>
    <dbReference type="NCBI Taxonomy" id="2081795"/>
    <lineage>
        <taxon>Bacteria</taxon>
        <taxon>Candidatus Cerribacteria</taxon>
    </lineage>
</organism>
<dbReference type="EMBL" id="PSRQ01000064">
    <property type="protein sequence ID" value="PWU22431.1"/>
    <property type="molecule type" value="Genomic_DNA"/>
</dbReference>
<feature type="compositionally biased region" description="Polar residues" evidence="1">
    <location>
        <begin position="508"/>
        <end position="518"/>
    </location>
</feature>
<feature type="compositionally biased region" description="Polar residues" evidence="1">
    <location>
        <begin position="561"/>
        <end position="571"/>
    </location>
</feature>
<name>A0A317JQW0_9BACT</name>
<dbReference type="PROSITE" id="PS51257">
    <property type="entry name" value="PROKAR_LIPOPROTEIN"/>
    <property type="match status" value="1"/>
</dbReference>